<reference evidence="2" key="1">
    <citation type="submission" date="2023-08" db="EMBL/GenBank/DDBJ databases">
        <authorList>
            <person name="Chen Y."/>
            <person name="Shah S."/>
            <person name="Dougan E. K."/>
            <person name="Thang M."/>
            <person name="Chan C."/>
        </authorList>
    </citation>
    <scope>NUCLEOTIDE SEQUENCE</scope>
</reference>
<keyword evidence="1" id="KW-0472">Membrane</keyword>
<feature type="transmembrane region" description="Helical" evidence="1">
    <location>
        <begin position="269"/>
        <end position="291"/>
    </location>
</feature>
<evidence type="ECO:0000313" key="3">
    <source>
        <dbReference type="Proteomes" id="UP001178507"/>
    </source>
</evidence>
<feature type="transmembrane region" description="Helical" evidence="1">
    <location>
        <begin position="68"/>
        <end position="86"/>
    </location>
</feature>
<feature type="non-terminal residue" evidence="2">
    <location>
        <position position="1"/>
    </location>
</feature>
<keyword evidence="3" id="KW-1185">Reference proteome</keyword>
<gene>
    <name evidence="2" type="ORF">EVOR1521_LOCUS31998</name>
</gene>
<proteinExistence type="predicted"/>
<dbReference type="EMBL" id="CAUJNA010003874">
    <property type="protein sequence ID" value="CAJ1411415.1"/>
    <property type="molecule type" value="Genomic_DNA"/>
</dbReference>
<dbReference type="AlphaFoldDB" id="A0AA36JS48"/>
<evidence type="ECO:0000313" key="2">
    <source>
        <dbReference type="EMBL" id="CAJ1411415.1"/>
    </source>
</evidence>
<accession>A0AA36JS48</accession>
<evidence type="ECO:0000256" key="1">
    <source>
        <dbReference type="SAM" id="Phobius"/>
    </source>
</evidence>
<organism evidence="2 3">
    <name type="scientific">Effrenium voratum</name>
    <dbReference type="NCBI Taxonomy" id="2562239"/>
    <lineage>
        <taxon>Eukaryota</taxon>
        <taxon>Sar</taxon>
        <taxon>Alveolata</taxon>
        <taxon>Dinophyceae</taxon>
        <taxon>Suessiales</taxon>
        <taxon>Symbiodiniaceae</taxon>
        <taxon>Effrenium</taxon>
    </lineage>
</organism>
<feature type="transmembrane region" description="Helical" evidence="1">
    <location>
        <begin position="40"/>
        <end position="62"/>
    </location>
</feature>
<comment type="caution">
    <text evidence="2">The sequence shown here is derived from an EMBL/GenBank/DDBJ whole genome shotgun (WGS) entry which is preliminary data.</text>
</comment>
<dbReference type="Proteomes" id="UP001178507">
    <property type="component" value="Unassembled WGS sequence"/>
</dbReference>
<name>A0AA36JS48_9DINO</name>
<feature type="transmembrane region" description="Helical" evidence="1">
    <location>
        <begin position="98"/>
        <end position="117"/>
    </location>
</feature>
<keyword evidence="1" id="KW-0812">Transmembrane</keyword>
<protein>
    <submittedName>
        <fullName evidence="2">Uncharacterized protein</fullName>
    </submittedName>
</protein>
<keyword evidence="1" id="KW-1133">Transmembrane helix</keyword>
<sequence length="418" mass="46124">VRRGLAGSSFSFSTCGGAGRPDGMHRVLPSRSLGYHARSLGLLVLLPFSAFSSLVVLCGFCLHSLPNLFWALATVYLLLSLLFLVVRQDESSPKYWNNLGGLLFLSTMLGCGCGLWNSRMTYKYWAYQGQAKYENVKASNRATSFLDAGSLSFREDVRVDVDSAIGYSEGASTFCVAPLVDKDSTGAVQFWAAGADCCEEGFRCGATKGRLQGLVFLEDAKFTNNMVRELRAAAKAAESKHKLRGAKDALFVALVDPAQVRSFWATARMFMICACVMDFVLCLLVGLGLHCRAKELRSRLRGTIEQAWNVDRVFVVRHLKPMLRGAHGLSSSASMPDLRSTREPVFARRTFQRITSTLSRIPDEDGKITEIKEEIGGYFAKHQRYVGDQQQLLLQPVPSKANDYNLALELRRRAGVGA</sequence>